<gene>
    <name evidence="14" type="primary">TGB3</name>
</gene>
<keyword evidence="6" id="KW-1043">Host membrane</keyword>
<evidence type="ECO:0000256" key="3">
    <source>
        <dbReference type="ARBA" id="ARBA00013812"/>
    </source>
</evidence>
<comment type="function">
    <text evidence="11">Plays a role in viral cell-to-cell propagation, by facilitating genome transport to neighboring plant cells through plasmosdesmata. May induce the formation of granular vesicles derived from the Endoplasmic reticulum, which align on actin filaments.</text>
</comment>
<evidence type="ECO:0000256" key="1">
    <source>
        <dbReference type="ARBA" id="ARBA00004625"/>
    </source>
</evidence>
<organism evidence="14 15">
    <name type="scientific">Cole mild mosaic virus</name>
    <dbReference type="NCBI Taxonomy" id="2792879"/>
    <lineage>
        <taxon>Viruses</taxon>
        <taxon>Riboviria</taxon>
        <taxon>Orthornavirae</taxon>
        <taxon>Kitrinoviricota</taxon>
        <taxon>Alsuviricetes</taxon>
        <taxon>Tymovirales</taxon>
        <taxon>Betaflexiviridae</taxon>
        <taxon>Quinvirinae</taxon>
        <taxon>Carlavirus</taxon>
        <taxon>Carlavirus oleraceae</taxon>
    </lineage>
</organism>
<keyword evidence="7" id="KW-1133">Transmembrane helix</keyword>
<evidence type="ECO:0000313" key="15">
    <source>
        <dbReference type="Proteomes" id="UP001238810"/>
    </source>
</evidence>
<evidence type="ECO:0000256" key="4">
    <source>
        <dbReference type="ARBA" id="ARBA00022448"/>
    </source>
</evidence>
<proteinExistence type="inferred from homology"/>
<keyword evidence="9" id="KW-0472">Membrane</keyword>
<evidence type="ECO:0000256" key="5">
    <source>
        <dbReference type="ARBA" id="ARBA00022692"/>
    </source>
</evidence>
<evidence type="ECO:0000256" key="11">
    <source>
        <dbReference type="ARBA" id="ARBA00025270"/>
    </source>
</evidence>
<dbReference type="GO" id="GO:0044167">
    <property type="term" value="C:host cell endoplasmic reticulum membrane"/>
    <property type="evidence" value="ECO:0007669"/>
    <property type="project" value="UniProtKB-SubCell"/>
</dbReference>
<sequence length="62" mass="6450">MYLYISVALVCFAVALLLISSSSSTCTVVITGESAKIIGCVVDREFAEAVGKIKPFCCGTLG</sequence>
<evidence type="ECO:0000256" key="10">
    <source>
        <dbReference type="ARBA" id="ARBA00023184"/>
    </source>
</evidence>
<keyword evidence="10" id="KW-1038">Host endoplasmic reticulum</keyword>
<dbReference type="GO" id="GO:0046740">
    <property type="term" value="P:transport of virus in host, cell to cell"/>
    <property type="evidence" value="ECO:0007669"/>
    <property type="project" value="UniProtKB-KW"/>
</dbReference>
<keyword evidence="15" id="KW-1185">Reference proteome</keyword>
<evidence type="ECO:0000256" key="6">
    <source>
        <dbReference type="ARBA" id="ARBA00022870"/>
    </source>
</evidence>
<evidence type="ECO:0000256" key="12">
    <source>
        <dbReference type="ARBA" id="ARBA00030266"/>
    </source>
</evidence>
<name>A0A7S5G632_9VIRU</name>
<evidence type="ECO:0000256" key="2">
    <source>
        <dbReference type="ARBA" id="ARBA00010355"/>
    </source>
</evidence>
<keyword evidence="8" id="KW-0916">Viral movement protein</keyword>
<evidence type="ECO:0000256" key="8">
    <source>
        <dbReference type="ARBA" id="ARBA00023031"/>
    </source>
</evidence>
<reference evidence="14 15" key="1">
    <citation type="submission" date="2019-03" db="EMBL/GenBank/DDBJ databases">
        <title>First complete genome sequence of Cole mild mosaic virus.</title>
        <authorList>
            <person name="Mota de Oliveira A."/>
            <person name="Ramos-Gonzalez P.L."/>
            <person name="Karam-Rodrigues L."/>
            <person name="Chabi-Jesus C."/>
            <person name="Rodrigues-Chaves A.L."/>
            <person name="Banguela-Castillo A."/>
            <person name="Freitas-Astua J."/>
            <person name="Kitajima E.W."/>
            <person name="Harakava R."/>
            <person name="Eiras M."/>
        </authorList>
    </citation>
    <scope>NUCLEOTIDE SEQUENCE [LARGE SCALE GENOMIC DNA]</scope>
    <source>
        <strain evidence="14 15">T25</strain>
    </source>
</reference>
<comment type="similarity">
    <text evidence="2">Belongs to the Tymovirales TGBp3 protein family.</text>
</comment>
<accession>A0A7S5G632</accession>
<evidence type="ECO:0000313" key="14">
    <source>
        <dbReference type="EMBL" id="QGN03508.1"/>
    </source>
</evidence>
<keyword evidence="5" id="KW-0812">Transmembrane</keyword>
<evidence type="ECO:0000256" key="13">
    <source>
        <dbReference type="ARBA" id="ARBA00033148"/>
    </source>
</evidence>
<protein>
    <recommendedName>
        <fullName evidence="3">Movement protein TGBp3</fullName>
    </recommendedName>
    <alternativeName>
        <fullName evidence="12">7 kDa protein</fullName>
    </alternativeName>
    <alternativeName>
        <fullName evidence="13">Triple gene block 3 protein</fullName>
    </alternativeName>
</protein>
<dbReference type="EMBL" id="MK684348">
    <property type="protein sequence ID" value="QGN03508.1"/>
    <property type="molecule type" value="Genomic_RNA"/>
</dbReference>
<dbReference type="Pfam" id="PF02495">
    <property type="entry name" value="TGBp3"/>
    <property type="match status" value="1"/>
</dbReference>
<evidence type="ECO:0000256" key="7">
    <source>
        <dbReference type="ARBA" id="ARBA00022989"/>
    </source>
</evidence>
<dbReference type="Proteomes" id="UP001238810">
    <property type="component" value="Segment"/>
</dbReference>
<dbReference type="InterPro" id="IPR003411">
    <property type="entry name" value="TGBp3"/>
</dbReference>
<keyword evidence="4" id="KW-0813">Transport</keyword>
<comment type="subcellular location">
    <subcellularLocation>
        <location evidence="1">Host endoplasmic reticulum membrane</location>
    </subcellularLocation>
</comment>
<evidence type="ECO:0000256" key="9">
    <source>
        <dbReference type="ARBA" id="ARBA00023136"/>
    </source>
</evidence>